<evidence type="ECO:0000256" key="1">
    <source>
        <dbReference type="RuleBase" id="RU362114"/>
    </source>
</evidence>
<keyword evidence="4" id="KW-1185">Reference proteome</keyword>
<accession>A0ABP0I7T3</accession>
<dbReference type="PANTHER" id="PTHR45740:SF2">
    <property type="entry name" value="POLY [ADP-RIBOSE] POLYMERASE"/>
    <property type="match status" value="1"/>
</dbReference>
<reference evidence="3 4" key="1">
    <citation type="submission" date="2024-02" db="EMBL/GenBank/DDBJ databases">
        <authorList>
            <person name="Chen Y."/>
            <person name="Shah S."/>
            <person name="Dougan E. K."/>
            <person name="Thang M."/>
            <person name="Chan C."/>
        </authorList>
    </citation>
    <scope>NUCLEOTIDE SEQUENCE [LARGE SCALE GENOMIC DNA]</scope>
</reference>
<dbReference type="SUPFAM" id="SSF56399">
    <property type="entry name" value="ADP-ribosylation"/>
    <property type="match status" value="1"/>
</dbReference>
<dbReference type="EMBL" id="CAXAMN010002035">
    <property type="protein sequence ID" value="CAK8997415.1"/>
    <property type="molecule type" value="Genomic_DNA"/>
</dbReference>
<dbReference type="PANTHER" id="PTHR45740">
    <property type="entry name" value="POLY [ADP-RIBOSE] POLYMERASE"/>
    <property type="match status" value="1"/>
</dbReference>
<dbReference type="Proteomes" id="UP001642484">
    <property type="component" value="Unassembled WGS sequence"/>
</dbReference>
<dbReference type="EC" id="2.4.2.-" evidence="1"/>
<comment type="caution">
    <text evidence="3">The sequence shown here is derived from an EMBL/GenBank/DDBJ whole genome shotgun (WGS) entry which is preliminary data.</text>
</comment>
<proteinExistence type="predicted"/>
<feature type="domain" description="PARP catalytic" evidence="2">
    <location>
        <begin position="1"/>
        <end position="240"/>
    </location>
</feature>
<dbReference type="PROSITE" id="PS51059">
    <property type="entry name" value="PARP_CATALYTIC"/>
    <property type="match status" value="1"/>
</dbReference>
<dbReference type="InterPro" id="IPR012317">
    <property type="entry name" value="Poly(ADP-ribose)pol_cat_dom"/>
</dbReference>
<keyword evidence="1" id="KW-0328">Glycosyltransferase</keyword>
<keyword evidence="1" id="KW-0808">Transferase</keyword>
<protein>
    <recommendedName>
        <fullName evidence="1">Poly [ADP-ribose] polymerase</fullName>
        <shortName evidence="1">PARP</shortName>
        <ecNumber evidence="1">2.4.2.-</ecNumber>
    </recommendedName>
</protein>
<evidence type="ECO:0000313" key="4">
    <source>
        <dbReference type="Proteomes" id="UP001642484"/>
    </source>
</evidence>
<sequence length="240" mass="26707">MMSTLEGVLNRSKPRHDGTDCDCLHGRSTFRLVEAYQVKNRKLWRRYQRHVRSIVDKHKQHGIKPRVIDPPVGDALTRFPQEIQLDLAGNEILLFHGTREFDKAKDIAKEGFDNRIARSGGLYGSGTYFAAQTCKSAQYATINGVTGKASAHLIGTMLVARVAIGDPHYASVPCRNLTRPPTKNVSASASNSAHEIRYDSIIAKPGIPNGQSNGVQAHMEFVTFAPEQAYPEYILRFTEE</sequence>
<keyword evidence="1" id="KW-0520">NAD</keyword>
<name>A0ABP0I7T3_9DINO</name>
<dbReference type="Gene3D" id="3.90.228.10">
    <property type="match status" value="1"/>
</dbReference>
<evidence type="ECO:0000313" key="3">
    <source>
        <dbReference type="EMBL" id="CAK8997415.1"/>
    </source>
</evidence>
<gene>
    <name evidence="3" type="ORF">CCMP2556_LOCUS4850</name>
</gene>
<organism evidence="3 4">
    <name type="scientific">Durusdinium trenchii</name>
    <dbReference type="NCBI Taxonomy" id="1381693"/>
    <lineage>
        <taxon>Eukaryota</taxon>
        <taxon>Sar</taxon>
        <taxon>Alveolata</taxon>
        <taxon>Dinophyceae</taxon>
        <taxon>Suessiales</taxon>
        <taxon>Symbiodiniaceae</taxon>
        <taxon>Durusdinium</taxon>
    </lineage>
</organism>
<dbReference type="Pfam" id="PF00644">
    <property type="entry name" value="PARP"/>
    <property type="match status" value="1"/>
</dbReference>
<dbReference type="InterPro" id="IPR051712">
    <property type="entry name" value="ARTD-AVP"/>
</dbReference>
<evidence type="ECO:0000259" key="2">
    <source>
        <dbReference type="PROSITE" id="PS51059"/>
    </source>
</evidence>